<evidence type="ECO:0000313" key="2">
    <source>
        <dbReference type="Proteomes" id="UP000186513"/>
    </source>
</evidence>
<proteinExistence type="predicted"/>
<gene>
    <name evidence="1" type="ORF">SAMN02745887_03400</name>
</gene>
<dbReference type="Proteomes" id="UP000186513">
    <property type="component" value="Unassembled WGS sequence"/>
</dbReference>
<keyword evidence="2" id="KW-1185">Reference proteome</keyword>
<accession>A0A1K2HSA1</accession>
<name>A0A1K2HSA1_9NEIS</name>
<organism evidence="1 2">
    <name type="scientific">Chitinimonas taiwanensis DSM 18899</name>
    <dbReference type="NCBI Taxonomy" id="1121279"/>
    <lineage>
        <taxon>Bacteria</taxon>
        <taxon>Pseudomonadati</taxon>
        <taxon>Pseudomonadota</taxon>
        <taxon>Betaproteobacteria</taxon>
        <taxon>Neisseriales</taxon>
        <taxon>Chitinibacteraceae</taxon>
        <taxon>Chitinimonas</taxon>
    </lineage>
</organism>
<dbReference type="EMBL" id="FPKR01000015">
    <property type="protein sequence ID" value="SFZ79146.1"/>
    <property type="molecule type" value="Genomic_DNA"/>
</dbReference>
<protein>
    <submittedName>
        <fullName evidence="1">Uncharacterized protein</fullName>
    </submittedName>
</protein>
<dbReference type="AlphaFoldDB" id="A0A1K2HSA1"/>
<reference evidence="1 2" key="1">
    <citation type="submission" date="2016-11" db="EMBL/GenBank/DDBJ databases">
        <authorList>
            <person name="Jaros S."/>
            <person name="Januszkiewicz K."/>
            <person name="Wedrychowicz H."/>
        </authorList>
    </citation>
    <scope>NUCLEOTIDE SEQUENCE [LARGE SCALE GENOMIC DNA]</scope>
    <source>
        <strain evidence="1 2">DSM 18899</strain>
    </source>
</reference>
<sequence>MTAMLGGVSRLADWHGRHASHGCNVCNARRLGQEIRRTMRACFLHLVPMPVLDIELTAPQTVQGQRAAYQSLWLLVRLCQASQLSGGAGVLRLAELRQQFADTRSLRMLVSRAYRDFARWGVRAGWGDDAGRDPRFLNPAGRSQGPFWLAQAEAAQLRLLVEGRPATPSEVADFLGQESPDAEAGMASVRGVDFWLALAAAQQDLRQGHLLARLDAQGLASQRGALAGFKAAGVLAEAGLQQALAALGEASVWRRLDDLGAARQTLSQLRRALKDGGEGESGYLDAMEQILSAWVAWGQREAGQAEAILAGMRAAEPRASVVRHHPRIRFEWYNLSALISRARVLNGQGPDLALRRQEAASALDYFGRALEAAFEFGSFDAAQQVAANIGMAIWLFAGEGLCGEPSSAGPEALRWLLLSEWLCRCAGGGPSAWNAIYLMRIARGQCPRQAEPSRAAFHAYQPISPADIHRQAGALPWIEAEALLPASWLTLAESLLAELAEGRARYSLLQRCGLWLEHAWYAAHAGQDAAAQTSLQRLAQEMHGLPLSDRAYFQSCCRQLPLLHSTSAT</sequence>
<evidence type="ECO:0000313" key="1">
    <source>
        <dbReference type="EMBL" id="SFZ79146.1"/>
    </source>
</evidence>
<dbReference type="STRING" id="1121279.SAMN02745887_03400"/>